<evidence type="ECO:0000313" key="1">
    <source>
        <dbReference type="EMBL" id="AMA76393.1"/>
    </source>
</evidence>
<protein>
    <submittedName>
        <fullName evidence="1">Uncharacterized protein</fullName>
    </submittedName>
</protein>
<proteinExistence type="predicted"/>
<geneLocation type="plasmid" evidence="1 2">
    <name>pTP143</name>
</geneLocation>
<dbReference type="RefSeq" id="WP_060384892.1">
    <property type="nucleotide sequence ID" value="NZ_CP014142.1"/>
</dbReference>
<gene>
    <name evidence="1" type="ORF">AV541_10905</name>
</gene>
<evidence type="ECO:0000313" key="2">
    <source>
        <dbReference type="Proteomes" id="UP000061630"/>
    </source>
</evidence>
<reference evidence="1 2" key="1">
    <citation type="submission" date="2016-01" db="EMBL/GenBank/DDBJ databases">
        <title>Genome sequence of Thermus parvatiensis, a thermophile isolated from a hot water spring.</title>
        <authorList>
            <person name="Tripathi C."/>
            <person name="Lal R."/>
        </authorList>
    </citation>
    <scope>NUCLEOTIDE SEQUENCE [LARGE SCALE GENOMIC DNA]</scope>
    <source>
        <strain evidence="1 2">RL</strain>
        <plasmid evidence="1 2">pTP143</plasmid>
    </source>
</reference>
<keyword evidence="1" id="KW-0614">Plasmid</keyword>
<name>A0A0X8D9E7_9DEIN</name>
<dbReference type="KEGG" id="tpar:AV541_10905"/>
<accession>A0A0X8D9E7</accession>
<dbReference type="AlphaFoldDB" id="A0A0X8D9E7"/>
<sequence length="131" mass="14406">MVRLRKPLPPYALKTPEGGKVYLPDLKGMPLVLLRSEALAQGLAAREAELKALEAQAYLLAQAPRPSPLPLLLDPEGALLSAIPEGSVLVTDAFLEVYHLGPVRDEEEVLEWLRFVEAQCPECVLPEADWL</sequence>
<dbReference type="EMBL" id="CP014142">
    <property type="protein sequence ID" value="AMA76393.1"/>
    <property type="molecule type" value="Genomic_DNA"/>
</dbReference>
<organism evidence="1 2">
    <name type="scientific">Thermus parvatiensis</name>
    <dbReference type="NCBI Taxonomy" id="456163"/>
    <lineage>
        <taxon>Bacteria</taxon>
        <taxon>Thermotogati</taxon>
        <taxon>Deinococcota</taxon>
        <taxon>Deinococci</taxon>
        <taxon>Thermales</taxon>
        <taxon>Thermaceae</taxon>
        <taxon>Thermus</taxon>
    </lineage>
</organism>
<dbReference type="Proteomes" id="UP000061630">
    <property type="component" value="Plasmid pTP143"/>
</dbReference>